<gene>
    <name evidence="3" type="ORF">C444_18227</name>
</gene>
<feature type="region of interest" description="Disordered" evidence="1">
    <location>
        <begin position="164"/>
        <end position="197"/>
    </location>
</feature>
<dbReference type="PANTHER" id="PTHR33252">
    <property type="entry name" value="THIRD ORF IN TRANSPOSON ISC1160"/>
    <property type="match status" value="1"/>
</dbReference>
<sequence length="558" mass="64727">MSPTRESRRTVFRRIAHRPHVAWPVYDTTPLYDRTSLAGLESDVQTVSETWFDHDSHDSVEEFVWSLPLAYFQFNTHDCYGGLTRYEMDTLFRVFVLKELHGWEHETALLKYLDSHPELRERLELESVPDQSTLWRSWHTRFTDGLRETVQKAARTILIKAQNADVSVPREPEPNLLDRSDDATESDPDDQTILDEAGNITDHVSRVVFPAFSLNRGEDCEIPENAYWGLQTYLGLRENLAANEGARSFIHESTRERTPLGHGHRDQIRDLSIEQIREMYRQAVQQLTNELAGTEEFFRAGIVAIDITEDDPFTGDRAGHEDEIIGTKEKTDEYAYQWATVQLVGNAVPLVLDARPVQKGESRKEIVEDLLDSAEELVHVDNVLMDREFDSQHILEMISQRGLSYVVPKRMQTSEKAQAKRLLQRGQDRYETDRKLHLGKNEWHETTLIYRRKEDSEHDDHRQYSVFMTNRGSGHLTEYGYRWEIESGYRSIKRFMAATTSKDFGLRFFYFAFACLLYSIWRAVDLLVQVELTGEYEHSPIVTADNTLTLLKKETGIG</sequence>
<feature type="compositionally biased region" description="Acidic residues" evidence="1">
    <location>
        <begin position="183"/>
        <end position="193"/>
    </location>
</feature>
<dbReference type="RefSeq" id="WP_004594442.1">
    <property type="nucleotide sequence ID" value="NZ_AOLY01000041.1"/>
</dbReference>
<dbReference type="InterPro" id="IPR012337">
    <property type="entry name" value="RNaseH-like_sf"/>
</dbReference>
<dbReference type="PATRIC" id="fig|1227453.3.peg.3591"/>
<dbReference type="GO" id="GO:0003677">
    <property type="term" value="F:DNA binding"/>
    <property type="evidence" value="ECO:0007669"/>
    <property type="project" value="InterPro"/>
</dbReference>
<evidence type="ECO:0000259" key="2">
    <source>
        <dbReference type="Pfam" id="PF01609"/>
    </source>
</evidence>
<feature type="domain" description="Transposase IS4-like" evidence="2">
    <location>
        <begin position="349"/>
        <end position="500"/>
    </location>
</feature>
<comment type="caution">
    <text evidence="3">The sequence shown here is derived from an EMBL/GenBank/DDBJ whole genome shotgun (WGS) entry which is preliminary data.</text>
</comment>
<name>M0L4L1_HALJT</name>
<reference evidence="3 4" key="1">
    <citation type="journal article" date="2014" name="PLoS Genet.">
        <title>Phylogenetically driven sequencing of extremely halophilic archaea reveals strategies for static and dynamic osmo-response.</title>
        <authorList>
            <person name="Becker E.A."/>
            <person name="Seitzer P.M."/>
            <person name="Tritt A."/>
            <person name="Larsen D."/>
            <person name="Krusor M."/>
            <person name="Yao A.I."/>
            <person name="Wu D."/>
            <person name="Madern D."/>
            <person name="Eisen J.A."/>
            <person name="Darling A.E."/>
            <person name="Facciotti M.T."/>
        </authorList>
    </citation>
    <scope>NUCLEOTIDE SEQUENCE [LARGE SCALE GENOMIC DNA]</scope>
    <source>
        <strain evidence="4">ATCC 49778 / DSM 6131 / JCM 7785 / NBRC 101032 / NCIMB 13157 / TR-1</strain>
    </source>
</reference>
<dbReference type="EMBL" id="AOLY01000041">
    <property type="protein sequence ID" value="EMA28028.1"/>
    <property type="molecule type" value="Genomic_DNA"/>
</dbReference>
<feature type="compositionally biased region" description="Basic and acidic residues" evidence="1">
    <location>
        <begin position="168"/>
        <end position="182"/>
    </location>
</feature>
<dbReference type="eggNOG" id="arCOG03900">
    <property type="taxonomic scope" value="Archaea"/>
</dbReference>
<accession>M0L4L1</accession>
<dbReference type="PANTHER" id="PTHR33252:SF2">
    <property type="entry name" value="TRANSPOSASE IS4-LIKE DOMAIN-CONTAINING PROTEIN"/>
    <property type="match status" value="1"/>
</dbReference>
<evidence type="ECO:0000313" key="3">
    <source>
        <dbReference type="EMBL" id="EMA28028.1"/>
    </source>
</evidence>
<dbReference type="SUPFAM" id="SSF53098">
    <property type="entry name" value="Ribonuclease H-like"/>
    <property type="match status" value="1"/>
</dbReference>
<dbReference type="AlphaFoldDB" id="M0L4L1"/>
<protein>
    <submittedName>
        <fullName evidence="3">Transposase (TCE33)</fullName>
    </submittedName>
</protein>
<dbReference type="GO" id="GO:0006313">
    <property type="term" value="P:DNA transposition"/>
    <property type="evidence" value="ECO:0007669"/>
    <property type="project" value="InterPro"/>
</dbReference>
<evidence type="ECO:0000313" key="4">
    <source>
        <dbReference type="Proteomes" id="UP000011524"/>
    </source>
</evidence>
<keyword evidence="4" id="KW-1185">Reference proteome</keyword>
<dbReference type="InterPro" id="IPR002559">
    <property type="entry name" value="Transposase_11"/>
</dbReference>
<dbReference type="OrthoDB" id="225944at2157"/>
<dbReference type="Proteomes" id="UP000011524">
    <property type="component" value="Unassembled WGS sequence"/>
</dbReference>
<evidence type="ECO:0000256" key="1">
    <source>
        <dbReference type="SAM" id="MobiDB-lite"/>
    </source>
</evidence>
<proteinExistence type="predicted"/>
<dbReference type="GO" id="GO:0004803">
    <property type="term" value="F:transposase activity"/>
    <property type="evidence" value="ECO:0007669"/>
    <property type="project" value="InterPro"/>
</dbReference>
<organism evidence="3 4">
    <name type="scientific">Haloarcula japonica (strain ATCC 49778 / DSM 6131 / JCM 7785 / NBRC 101032 / NCIMB 13157 / TR-1)</name>
    <dbReference type="NCBI Taxonomy" id="1227453"/>
    <lineage>
        <taxon>Archaea</taxon>
        <taxon>Methanobacteriati</taxon>
        <taxon>Methanobacteriota</taxon>
        <taxon>Stenosarchaea group</taxon>
        <taxon>Halobacteria</taxon>
        <taxon>Halobacteriales</taxon>
        <taxon>Haloarculaceae</taxon>
        <taxon>Haloarcula</taxon>
    </lineage>
</organism>
<dbReference type="Pfam" id="PF01609">
    <property type="entry name" value="DDE_Tnp_1"/>
    <property type="match status" value="1"/>
</dbReference>